<evidence type="ECO:0000313" key="2">
    <source>
        <dbReference type="Proteomes" id="UP000325779"/>
    </source>
</evidence>
<dbReference type="Proteomes" id="UP000325779">
    <property type="component" value="Unassembled WGS sequence"/>
</dbReference>
<reference evidence="1 2" key="1">
    <citation type="submission" date="2019-09" db="EMBL/GenBank/DDBJ databases">
        <authorList>
            <person name="Chandra G."/>
            <person name="Truman W A."/>
        </authorList>
    </citation>
    <scope>NUCLEOTIDE SEQUENCE [LARGE SCALE GENOMIC DNA]</scope>
    <source>
        <strain evidence="1">PS732</strain>
    </source>
</reference>
<dbReference type="AlphaFoldDB" id="A0ABD7VHI3"/>
<protein>
    <submittedName>
        <fullName evidence="1">Uncharacterized protein</fullName>
    </submittedName>
</protein>
<organism evidence="1 2">
    <name type="scientific">Pseudomonas fluorescens</name>
    <dbReference type="NCBI Taxonomy" id="294"/>
    <lineage>
        <taxon>Bacteria</taxon>
        <taxon>Pseudomonadati</taxon>
        <taxon>Pseudomonadota</taxon>
        <taxon>Gammaproteobacteria</taxon>
        <taxon>Pseudomonadales</taxon>
        <taxon>Pseudomonadaceae</taxon>
        <taxon>Pseudomonas</taxon>
    </lineage>
</organism>
<dbReference type="InterPro" id="IPR009091">
    <property type="entry name" value="RCC1/BLIP-II"/>
</dbReference>
<comment type="caution">
    <text evidence="1">The sequence shown here is derived from an EMBL/GenBank/DDBJ whole genome shotgun (WGS) entry which is preliminary data.</text>
</comment>
<dbReference type="Gene3D" id="2.130.10.30">
    <property type="entry name" value="Regulator of chromosome condensation 1/beta-lactamase-inhibitor protein II"/>
    <property type="match status" value="2"/>
</dbReference>
<dbReference type="EMBL" id="CABVIJ010000013">
    <property type="protein sequence ID" value="VVP07140.1"/>
    <property type="molecule type" value="Genomic_DNA"/>
</dbReference>
<sequence>MDITAAPVASNVIIIGEAIIGGVIRGSYVYENVDENPEGASVYLWYLDNTPIAGPEGSIIDLRVKHEYEGRSLVFSVTPVASSGEIGQQVRSDAKVVSSDFQGISREENENSYLQQIGNFGFHEAEPYDRVFVSTGGAFGLIDPATRDIFFEGQEGWGLPVPPGIINFLKNSPAVRLYSTEKDFGALVKVGSGNQLLVWGANIPTNISVKLTDIASVYSNRECFAFIYKDATGNADRIGAVGRAGAGDVIPPAIQSALWFDNPVAIHATQNAFAVRTEKGKVYAWGNQANGGQIDSATRQKLDGIVVERIIAAATAYCAIGTNGEIVTWGVAANGGNLPANVEAAIIRDGGINSVTAATTAFCAITKNSRMAVSWGLSGEGGVMSASAAQIAGRGGVILCKATRWAFCIVTERGEAEAWGATLYGGASITATTRNEIAEALNDTHPEPASPQGRVGARAITVPGIVSLYSNDVSYFLLSQHEDGRTRAVVVWGMNTHGGAMSTGVRQSLMASKIGGVYCTNGAYGVIATQGPVYGAVIVWGATLAMEDAGEIPPELAPYLDHDVIELYSIKRFPYVTFPPPPPPRPTPIDPSFAARCRDGSYPLWGGNVVNQRYVPKPRTS</sequence>
<evidence type="ECO:0000313" key="1">
    <source>
        <dbReference type="EMBL" id="VVP07140.1"/>
    </source>
</evidence>
<name>A0ABD7VHI3_PSEFL</name>
<accession>A0ABD7VHI3</accession>
<dbReference type="SUPFAM" id="SSF50985">
    <property type="entry name" value="RCC1/BLIP-II"/>
    <property type="match status" value="1"/>
</dbReference>
<proteinExistence type="predicted"/>
<dbReference type="RefSeq" id="WP_150597253.1">
    <property type="nucleotide sequence ID" value="NZ_CABVIJ010000013.1"/>
</dbReference>
<gene>
    <name evidence="1" type="ORF">PS732_03181</name>
</gene>